<dbReference type="EMBL" id="DSYK01000308">
    <property type="protein sequence ID" value="HGS21428.1"/>
    <property type="molecule type" value="Genomic_DNA"/>
</dbReference>
<keyword evidence="1" id="KW-0472">Membrane</keyword>
<evidence type="ECO:0000313" key="2">
    <source>
        <dbReference type="EMBL" id="HGS21428.1"/>
    </source>
</evidence>
<comment type="caution">
    <text evidence="2">The sequence shown here is derived from an EMBL/GenBank/DDBJ whole genome shotgun (WGS) entry which is preliminary data.</text>
</comment>
<name>A0A7C4PLX6_9CHLR</name>
<protein>
    <recommendedName>
        <fullName evidence="3">Sigma-70 family RNA polymerase sigma factor</fullName>
    </recommendedName>
</protein>
<organism evidence="2">
    <name type="scientific">Anaerolinea thermolimosa</name>
    <dbReference type="NCBI Taxonomy" id="229919"/>
    <lineage>
        <taxon>Bacteria</taxon>
        <taxon>Bacillati</taxon>
        <taxon>Chloroflexota</taxon>
        <taxon>Anaerolineae</taxon>
        <taxon>Anaerolineales</taxon>
        <taxon>Anaerolineaceae</taxon>
        <taxon>Anaerolinea</taxon>
    </lineage>
</organism>
<sequence>MNAHSQETRDGFLIQYREQVIPVYRYHLIRSGDWQEAQAWTIETFRLARRWFSKIPMAEFKLWLFRIAVSIHSSFRKPPVFSDSFFSPSQDQLAGLAQIAELYESWRKLPQKQQDAMALYLFAALETTEVADVIGWKFETTLERLSYTAARDNNLRLLAADLYPVGYFIDQLEAELRQEQPLPREKWLSWGPGWLWMQYRVGPAFMLLVQISITLILFLLFILGIGAFSGGN</sequence>
<keyword evidence="1" id="KW-0812">Transmembrane</keyword>
<feature type="transmembrane region" description="Helical" evidence="1">
    <location>
        <begin position="204"/>
        <end position="228"/>
    </location>
</feature>
<proteinExistence type="predicted"/>
<gene>
    <name evidence="2" type="ORF">ENT37_06130</name>
</gene>
<evidence type="ECO:0000256" key="1">
    <source>
        <dbReference type="SAM" id="Phobius"/>
    </source>
</evidence>
<accession>A0A7C4PLX6</accession>
<evidence type="ECO:0008006" key="3">
    <source>
        <dbReference type="Google" id="ProtNLM"/>
    </source>
</evidence>
<keyword evidence="1" id="KW-1133">Transmembrane helix</keyword>
<dbReference type="AlphaFoldDB" id="A0A7C4PLX6"/>
<reference evidence="2" key="1">
    <citation type="journal article" date="2020" name="mSystems">
        <title>Genome- and Community-Level Interaction Insights into Carbon Utilization and Element Cycling Functions of Hydrothermarchaeota in Hydrothermal Sediment.</title>
        <authorList>
            <person name="Zhou Z."/>
            <person name="Liu Y."/>
            <person name="Xu W."/>
            <person name="Pan J."/>
            <person name="Luo Z.H."/>
            <person name="Li M."/>
        </authorList>
    </citation>
    <scope>NUCLEOTIDE SEQUENCE [LARGE SCALE GENOMIC DNA]</scope>
    <source>
        <strain evidence="2">SpSt-573</strain>
    </source>
</reference>